<proteinExistence type="inferred from homology"/>
<evidence type="ECO:0000256" key="9">
    <source>
        <dbReference type="HAMAP-Rule" id="MF_00144"/>
    </source>
</evidence>
<evidence type="ECO:0000256" key="6">
    <source>
        <dbReference type="ARBA" id="ARBA00022884"/>
    </source>
</evidence>
<evidence type="ECO:0000259" key="10">
    <source>
        <dbReference type="Pfam" id="PF20258"/>
    </source>
</evidence>
<dbReference type="AlphaFoldDB" id="A0A2H0UPX3"/>
<dbReference type="Proteomes" id="UP000229615">
    <property type="component" value="Unassembled WGS sequence"/>
</dbReference>
<dbReference type="NCBIfam" id="NF001138">
    <property type="entry name" value="PRK00143.1"/>
    <property type="match status" value="1"/>
</dbReference>
<dbReference type="FunFam" id="2.30.30.280:FF:000001">
    <property type="entry name" value="tRNA-specific 2-thiouridylase MnmA"/>
    <property type="match status" value="1"/>
</dbReference>
<keyword evidence="6 9" id="KW-0694">RNA-binding</keyword>
<evidence type="ECO:0000256" key="8">
    <source>
        <dbReference type="ARBA" id="ARBA00051542"/>
    </source>
</evidence>
<evidence type="ECO:0000259" key="11">
    <source>
        <dbReference type="Pfam" id="PF20259"/>
    </source>
</evidence>
<feature type="site" description="Interaction with tRNA" evidence="9">
    <location>
        <position position="120"/>
    </location>
</feature>
<dbReference type="InterPro" id="IPR023382">
    <property type="entry name" value="MnmA-like_central_sf"/>
</dbReference>
<dbReference type="GO" id="GO:0005737">
    <property type="term" value="C:cytoplasm"/>
    <property type="evidence" value="ECO:0007669"/>
    <property type="project" value="UniProtKB-SubCell"/>
</dbReference>
<keyword evidence="2 9" id="KW-0808">Transferase</keyword>
<reference evidence="13" key="1">
    <citation type="submission" date="2017-09" db="EMBL/GenBank/DDBJ databases">
        <title>Depth-based differentiation of microbial function through sediment-hosted aquifers and enrichment of novel symbionts in the deep terrestrial subsurface.</title>
        <authorList>
            <person name="Probst A.J."/>
            <person name="Ladd B."/>
            <person name="Jarett J.K."/>
            <person name="Geller-Mcgrath D.E."/>
            <person name="Sieber C.M.K."/>
            <person name="Emerson J.B."/>
            <person name="Anantharaman K."/>
            <person name="Thomas B.C."/>
            <person name="Malmstrom R."/>
            <person name="Stieglmeier M."/>
            <person name="Klingl A."/>
            <person name="Woyke T."/>
            <person name="Ryan C.M."/>
            <person name="Banfield J.F."/>
        </authorList>
    </citation>
    <scope>NUCLEOTIDE SEQUENCE [LARGE SCALE GENOMIC DNA]</scope>
</reference>
<evidence type="ECO:0000313" key="12">
    <source>
        <dbReference type="EMBL" id="PIR88457.1"/>
    </source>
</evidence>
<dbReference type="Pfam" id="PF20259">
    <property type="entry name" value="tRNA_Me_trans_M"/>
    <property type="match status" value="1"/>
</dbReference>
<dbReference type="InterPro" id="IPR046885">
    <property type="entry name" value="MnmA-like_C"/>
</dbReference>
<feature type="domain" description="tRNA-specific 2-thiouridylase MnmA-like C-terminal" evidence="10">
    <location>
        <begin position="268"/>
        <end position="343"/>
    </location>
</feature>
<evidence type="ECO:0000256" key="4">
    <source>
        <dbReference type="ARBA" id="ARBA00022741"/>
    </source>
</evidence>
<feature type="region of interest" description="Interaction with tRNA" evidence="9">
    <location>
        <begin position="137"/>
        <end position="139"/>
    </location>
</feature>
<dbReference type="GO" id="GO:0002143">
    <property type="term" value="P:tRNA wobble position uridine thiolation"/>
    <property type="evidence" value="ECO:0007669"/>
    <property type="project" value="TreeGrafter"/>
</dbReference>
<dbReference type="SUPFAM" id="SSF52402">
    <property type="entry name" value="Adenine nucleotide alpha hydrolases-like"/>
    <property type="match status" value="1"/>
</dbReference>
<feature type="binding site" evidence="9">
    <location>
        <position position="35"/>
    </location>
    <ligand>
        <name>ATP</name>
        <dbReference type="ChEBI" id="CHEBI:30616"/>
    </ligand>
</feature>
<dbReference type="GO" id="GO:0000049">
    <property type="term" value="F:tRNA binding"/>
    <property type="evidence" value="ECO:0007669"/>
    <property type="project" value="UniProtKB-KW"/>
</dbReference>
<name>A0A2H0UPX3_9BACT</name>
<feature type="binding site" evidence="9">
    <location>
        <position position="119"/>
    </location>
    <ligand>
        <name>ATP</name>
        <dbReference type="ChEBI" id="CHEBI:30616"/>
    </ligand>
</feature>
<protein>
    <recommendedName>
        <fullName evidence="9">tRNA-specific 2-thiouridylase MnmA</fullName>
        <ecNumber evidence="9">2.8.1.13</ecNumber>
    </recommendedName>
</protein>
<feature type="region of interest" description="Interaction with tRNA" evidence="9">
    <location>
        <begin position="293"/>
        <end position="294"/>
    </location>
</feature>
<evidence type="ECO:0000256" key="1">
    <source>
        <dbReference type="ARBA" id="ARBA00022555"/>
    </source>
</evidence>
<dbReference type="Gene3D" id="2.40.30.10">
    <property type="entry name" value="Translation factors"/>
    <property type="match status" value="1"/>
</dbReference>
<feature type="active site" description="Cysteine persulfide intermediate" evidence="9">
    <location>
        <position position="187"/>
    </location>
</feature>
<dbReference type="CDD" id="cd01998">
    <property type="entry name" value="MnmA_TRMU-like"/>
    <property type="match status" value="1"/>
</dbReference>
<dbReference type="Gene3D" id="2.30.30.280">
    <property type="entry name" value="Adenine nucleotide alpha hydrolases-like domains"/>
    <property type="match status" value="1"/>
</dbReference>
<evidence type="ECO:0000313" key="13">
    <source>
        <dbReference type="Proteomes" id="UP000229615"/>
    </source>
</evidence>
<keyword evidence="3 9" id="KW-0819">tRNA processing</keyword>
<dbReference type="Pfam" id="PF20258">
    <property type="entry name" value="tRNA_Me_trans_C"/>
    <property type="match status" value="1"/>
</dbReference>
<feature type="binding site" evidence="9">
    <location>
        <begin position="9"/>
        <end position="16"/>
    </location>
    <ligand>
        <name>ATP</name>
        <dbReference type="ChEBI" id="CHEBI:30616"/>
    </ligand>
</feature>
<feature type="active site" description="Nucleophile" evidence="9">
    <location>
        <position position="95"/>
    </location>
</feature>
<comment type="subcellular location">
    <subcellularLocation>
        <location evidence="9">Cytoplasm</location>
    </subcellularLocation>
</comment>
<feature type="region of interest" description="Interaction with target base in tRNA" evidence="9">
    <location>
        <begin position="90"/>
        <end position="92"/>
    </location>
</feature>
<feature type="site" description="Interaction with tRNA" evidence="9">
    <location>
        <position position="325"/>
    </location>
</feature>
<dbReference type="InterPro" id="IPR046884">
    <property type="entry name" value="MnmA-like_central"/>
</dbReference>
<dbReference type="NCBIfam" id="TIGR00420">
    <property type="entry name" value="trmU"/>
    <property type="match status" value="1"/>
</dbReference>
<dbReference type="GO" id="GO:0005524">
    <property type="term" value="F:ATP binding"/>
    <property type="evidence" value="ECO:0007669"/>
    <property type="project" value="UniProtKB-KW"/>
</dbReference>
<comment type="function">
    <text evidence="9">Catalyzes the 2-thiolation of uridine at the wobble position (U34) of tRNA, leading to the formation of s(2)U34.</text>
</comment>
<keyword evidence="7" id="KW-1015">Disulfide bond</keyword>
<evidence type="ECO:0000256" key="3">
    <source>
        <dbReference type="ARBA" id="ARBA00022694"/>
    </source>
</evidence>
<feature type="domain" description="tRNA-specific 2-thiouridylase MnmA-like central" evidence="11">
    <location>
        <begin position="196"/>
        <end position="258"/>
    </location>
</feature>
<organism evidence="12 13">
    <name type="scientific">Candidatus Harrisonbacteria bacterium CG10_big_fil_rev_8_21_14_0_10_44_23</name>
    <dbReference type="NCBI Taxonomy" id="1974585"/>
    <lineage>
        <taxon>Bacteria</taxon>
        <taxon>Candidatus Harrisoniibacteriota</taxon>
    </lineage>
</organism>
<dbReference type="GO" id="GO:0103016">
    <property type="term" value="F:tRNA-uridine 2-sulfurtransferase activity"/>
    <property type="evidence" value="ECO:0007669"/>
    <property type="project" value="UniProtKB-EC"/>
</dbReference>
<accession>A0A2H0UPX3</accession>
<comment type="catalytic activity">
    <reaction evidence="8 9">
        <text>S-sulfanyl-L-cysteinyl-[protein] + uridine(34) in tRNA + AH2 + ATP = 2-thiouridine(34) in tRNA + L-cysteinyl-[protein] + A + AMP + diphosphate + H(+)</text>
        <dbReference type="Rhea" id="RHEA:47032"/>
        <dbReference type="Rhea" id="RHEA-COMP:10131"/>
        <dbReference type="Rhea" id="RHEA-COMP:11726"/>
        <dbReference type="Rhea" id="RHEA-COMP:11727"/>
        <dbReference type="Rhea" id="RHEA-COMP:11728"/>
        <dbReference type="ChEBI" id="CHEBI:13193"/>
        <dbReference type="ChEBI" id="CHEBI:15378"/>
        <dbReference type="ChEBI" id="CHEBI:17499"/>
        <dbReference type="ChEBI" id="CHEBI:29950"/>
        <dbReference type="ChEBI" id="CHEBI:30616"/>
        <dbReference type="ChEBI" id="CHEBI:33019"/>
        <dbReference type="ChEBI" id="CHEBI:61963"/>
        <dbReference type="ChEBI" id="CHEBI:65315"/>
        <dbReference type="ChEBI" id="CHEBI:87170"/>
        <dbReference type="ChEBI" id="CHEBI:456215"/>
        <dbReference type="EC" id="2.8.1.13"/>
    </reaction>
</comment>
<evidence type="ECO:0000256" key="5">
    <source>
        <dbReference type="ARBA" id="ARBA00022840"/>
    </source>
</evidence>
<dbReference type="EMBL" id="PFBB01000023">
    <property type="protein sequence ID" value="PIR88457.1"/>
    <property type="molecule type" value="Genomic_DNA"/>
</dbReference>
<comment type="caution">
    <text evidence="9">Lacks conserved residue(s) required for the propagation of feature annotation.</text>
</comment>
<keyword evidence="4 9" id="KW-0547">Nucleotide-binding</keyword>
<keyword evidence="5 9" id="KW-0067">ATP-binding</keyword>
<dbReference type="PANTHER" id="PTHR11933">
    <property type="entry name" value="TRNA 5-METHYLAMINOMETHYL-2-THIOURIDYLATE -METHYLTRANSFERASE"/>
    <property type="match status" value="1"/>
</dbReference>
<dbReference type="InterPro" id="IPR014729">
    <property type="entry name" value="Rossmann-like_a/b/a_fold"/>
</dbReference>
<dbReference type="InterPro" id="IPR004506">
    <property type="entry name" value="MnmA-like"/>
</dbReference>
<keyword evidence="9" id="KW-0963">Cytoplasm</keyword>
<comment type="caution">
    <text evidence="12">The sequence shown here is derived from an EMBL/GenBank/DDBJ whole genome shotgun (WGS) entry which is preliminary data.</text>
</comment>
<dbReference type="HAMAP" id="MF_00144">
    <property type="entry name" value="tRNA_thiouridyl_MnmA"/>
    <property type="match status" value="1"/>
</dbReference>
<dbReference type="EC" id="2.8.1.13" evidence="9"/>
<dbReference type="PANTHER" id="PTHR11933:SF5">
    <property type="entry name" value="MITOCHONDRIAL TRNA-SPECIFIC 2-THIOURIDYLASE 1"/>
    <property type="match status" value="1"/>
</dbReference>
<keyword evidence="1 9" id="KW-0820">tRNA-binding</keyword>
<comment type="similarity">
    <text evidence="9">Belongs to the MnmA/TRMU family.</text>
</comment>
<sequence>MKNKTVFVGLSGGVDSSVAAALLIERGFKVVGVHLKCWNIDGCADQDAEDARRAAEILKIPFYVFDFEKEYKAKVVEYMVSGYKRGITPNPDVMCNHEIKFGLFFKKAMQLGADFVATGHYARTKAGKLFSGVDKNKDQSYFLWMLSKKELDRTIFPVGELEKSEVRKIAQKFNLENADKKDSQGVCFLGEIKLPEFLGKFIEMREGEIISESGAVVGKHKGVEQFTIGQRRGLGASGLKKPHFVAEKNIKTGKVLIVPEGDERLYKKTIELTDVNILDNSLKFPQKVSARIRYRQKLERATLRKEKDRLILDFDQPQKFVASGQSAVFYDLKRKELFGGGVIKG</sequence>
<dbReference type="Pfam" id="PF03054">
    <property type="entry name" value="tRNA_Me_trans"/>
    <property type="match status" value="1"/>
</dbReference>
<evidence type="ECO:0000256" key="2">
    <source>
        <dbReference type="ARBA" id="ARBA00022679"/>
    </source>
</evidence>
<gene>
    <name evidence="9" type="primary">mnmA</name>
    <name evidence="12" type="ORF">COU09_02170</name>
</gene>
<dbReference type="Gene3D" id="3.40.50.620">
    <property type="entry name" value="HUPs"/>
    <property type="match status" value="1"/>
</dbReference>
<evidence type="ECO:0000256" key="7">
    <source>
        <dbReference type="ARBA" id="ARBA00023157"/>
    </source>
</evidence>